<dbReference type="EMBL" id="BLXT01000430">
    <property type="protein sequence ID" value="GFN76993.1"/>
    <property type="molecule type" value="Genomic_DNA"/>
</dbReference>
<proteinExistence type="predicted"/>
<protein>
    <submittedName>
        <fullName evidence="2">Uncharacterized protein</fullName>
    </submittedName>
</protein>
<sequence length="243" mass="29117">MLLRNGRRLRQPVRPKIREAYRSHHGHYVPLMRVRRNKREAIAFGLLDAHGQSSLSISIPTPSLRMATARRQRIIQEWREENIRDADNRRQRERENERNARRGNIDDPPLAEMWRQLTDRRRQFSIDYDMNTSYLGDYLTNDFNWQRLNEARQIDRQTHIEDKRHLCKGYYLKLADRLVAGRLRDENGDDDDGDPRDRQLVRVAAIVEKCNICRNFSYPITTGMVPETWMLTCDRSVKYTRMY</sequence>
<name>A0AAV3Y225_9GAST</name>
<dbReference type="Proteomes" id="UP000735302">
    <property type="component" value="Unassembled WGS sequence"/>
</dbReference>
<reference evidence="2 3" key="1">
    <citation type="journal article" date="2021" name="Elife">
        <title>Chloroplast acquisition without the gene transfer in kleptoplastic sea slugs, Plakobranchus ocellatus.</title>
        <authorList>
            <person name="Maeda T."/>
            <person name="Takahashi S."/>
            <person name="Yoshida T."/>
            <person name="Shimamura S."/>
            <person name="Takaki Y."/>
            <person name="Nagai Y."/>
            <person name="Toyoda A."/>
            <person name="Suzuki Y."/>
            <person name="Arimoto A."/>
            <person name="Ishii H."/>
            <person name="Satoh N."/>
            <person name="Nishiyama T."/>
            <person name="Hasebe M."/>
            <person name="Maruyama T."/>
            <person name="Minagawa J."/>
            <person name="Obokata J."/>
            <person name="Shigenobu S."/>
        </authorList>
    </citation>
    <scope>NUCLEOTIDE SEQUENCE [LARGE SCALE GENOMIC DNA]</scope>
</reference>
<feature type="region of interest" description="Disordered" evidence="1">
    <location>
        <begin position="87"/>
        <end position="107"/>
    </location>
</feature>
<dbReference type="AlphaFoldDB" id="A0AAV3Y225"/>
<keyword evidence="3" id="KW-1185">Reference proteome</keyword>
<comment type="caution">
    <text evidence="2">The sequence shown here is derived from an EMBL/GenBank/DDBJ whole genome shotgun (WGS) entry which is preliminary data.</text>
</comment>
<evidence type="ECO:0000313" key="2">
    <source>
        <dbReference type="EMBL" id="GFN76993.1"/>
    </source>
</evidence>
<evidence type="ECO:0000313" key="3">
    <source>
        <dbReference type="Proteomes" id="UP000735302"/>
    </source>
</evidence>
<organism evidence="2 3">
    <name type="scientific">Plakobranchus ocellatus</name>
    <dbReference type="NCBI Taxonomy" id="259542"/>
    <lineage>
        <taxon>Eukaryota</taxon>
        <taxon>Metazoa</taxon>
        <taxon>Spiralia</taxon>
        <taxon>Lophotrochozoa</taxon>
        <taxon>Mollusca</taxon>
        <taxon>Gastropoda</taxon>
        <taxon>Heterobranchia</taxon>
        <taxon>Euthyneura</taxon>
        <taxon>Panpulmonata</taxon>
        <taxon>Sacoglossa</taxon>
        <taxon>Placobranchoidea</taxon>
        <taxon>Plakobranchidae</taxon>
        <taxon>Plakobranchus</taxon>
    </lineage>
</organism>
<evidence type="ECO:0000256" key="1">
    <source>
        <dbReference type="SAM" id="MobiDB-lite"/>
    </source>
</evidence>
<accession>A0AAV3Y225</accession>
<feature type="compositionally biased region" description="Basic and acidic residues" evidence="1">
    <location>
        <begin position="87"/>
        <end position="105"/>
    </location>
</feature>
<gene>
    <name evidence="2" type="ORF">PoB_000349900</name>
</gene>